<evidence type="ECO:0000313" key="2">
    <source>
        <dbReference type="Proteomes" id="UP001055879"/>
    </source>
</evidence>
<reference evidence="2" key="1">
    <citation type="journal article" date="2022" name="Mol. Ecol. Resour.">
        <title>The genomes of chicory, endive, great burdock and yacon provide insights into Asteraceae palaeo-polyploidization history and plant inulin production.</title>
        <authorList>
            <person name="Fan W."/>
            <person name="Wang S."/>
            <person name="Wang H."/>
            <person name="Wang A."/>
            <person name="Jiang F."/>
            <person name="Liu H."/>
            <person name="Zhao H."/>
            <person name="Xu D."/>
            <person name="Zhang Y."/>
        </authorList>
    </citation>
    <scope>NUCLEOTIDE SEQUENCE [LARGE SCALE GENOMIC DNA]</scope>
    <source>
        <strain evidence="2">cv. Niubang</strain>
    </source>
</reference>
<dbReference type="Proteomes" id="UP001055879">
    <property type="component" value="Linkage Group LG06"/>
</dbReference>
<organism evidence="1 2">
    <name type="scientific">Arctium lappa</name>
    <name type="common">Greater burdock</name>
    <name type="synonym">Lappa major</name>
    <dbReference type="NCBI Taxonomy" id="4217"/>
    <lineage>
        <taxon>Eukaryota</taxon>
        <taxon>Viridiplantae</taxon>
        <taxon>Streptophyta</taxon>
        <taxon>Embryophyta</taxon>
        <taxon>Tracheophyta</taxon>
        <taxon>Spermatophyta</taxon>
        <taxon>Magnoliopsida</taxon>
        <taxon>eudicotyledons</taxon>
        <taxon>Gunneridae</taxon>
        <taxon>Pentapetalae</taxon>
        <taxon>asterids</taxon>
        <taxon>campanulids</taxon>
        <taxon>Asterales</taxon>
        <taxon>Asteraceae</taxon>
        <taxon>Carduoideae</taxon>
        <taxon>Cardueae</taxon>
        <taxon>Arctiinae</taxon>
        <taxon>Arctium</taxon>
    </lineage>
</organism>
<keyword evidence="2" id="KW-1185">Reference proteome</keyword>
<accession>A0ACB9B9J2</accession>
<evidence type="ECO:0000313" key="1">
    <source>
        <dbReference type="EMBL" id="KAI3719174.1"/>
    </source>
</evidence>
<sequence>MVSTESCSKKKNSSLPQKLTSLALSSLSLSTGELSLTSVALSHVAIPNSFALQSSEDYLRPLCSRRPSE</sequence>
<protein>
    <submittedName>
        <fullName evidence="1">Uncharacterized protein</fullName>
    </submittedName>
</protein>
<proteinExistence type="predicted"/>
<gene>
    <name evidence="1" type="ORF">L6452_20068</name>
</gene>
<comment type="caution">
    <text evidence="1">The sequence shown here is derived from an EMBL/GenBank/DDBJ whole genome shotgun (WGS) entry which is preliminary data.</text>
</comment>
<reference evidence="1 2" key="2">
    <citation type="journal article" date="2022" name="Mol. Ecol. Resour.">
        <title>The genomes of chicory, endive, great burdock and yacon provide insights into Asteraceae paleo-polyploidization history and plant inulin production.</title>
        <authorList>
            <person name="Fan W."/>
            <person name="Wang S."/>
            <person name="Wang H."/>
            <person name="Wang A."/>
            <person name="Jiang F."/>
            <person name="Liu H."/>
            <person name="Zhao H."/>
            <person name="Xu D."/>
            <person name="Zhang Y."/>
        </authorList>
    </citation>
    <scope>NUCLEOTIDE SEQUENCE [LARGE SCALE GENOMIC DNA]</scope>
    <source>
        <strain evidence="2">cv. Niubang</strain>
    </source>
</reference>
<dbReference type="EMBL" id="CM042052">
    <property type="protein sequence ID" value="KAI3719174.1"/>
    <property type="molecule type" value="Genomic_DNA"/>
</dbReference>
<name>A0ACB9B9J2_ARCLA</name>